<keyword evidence="3" id="KW-1185">Reference proteome</keyword>
<sequence>MSFDPPGMPRPGRNIRGETEETLTEEGVEVTDHSVTPPDHPGAPSPGPQPYTPRRPAATAPEPEQAAEAEAEQGSEPDAQPRHRRDVPPDAEPPQTAAND</sequence>
<dbReference type="AlphaFoldDB" id="A0A4R2ILY7"/>
<feature type="compositionally biased region" description="Acidic residues" evidence="1">
    <location>
        <begin position="20"/>
        <end position="29"/>
    </location>
</feature>
<feature type="compositionally biased region" description="Low complexity" evidence="1">
    <location>
        <begin position="54"/>
        <end position="64"/>
    </location>
</feature>
<reference evidence="2 3" key="1">
    <citation type="journal article" date="2015" name="Stand. Genomic Sci.">
        <title>Genomic Encyclopedia of Bacterial and Archaeal Type Strains, Phase III: the genomes of soil and plant-associated and newly described type strains.</title>
        <authorList>
            <person name="Whitman W.B."/>
            <person name="Woyke T."/>
            <person name="Klenk H.P."/>
            <person name="Zhou Y."/>
            <person name="Lilburn T.G."/>
            <person name="Beck B.J."/>
            <person name="De Vos P."/>
            <person name="Vandamme P."/>
            <person name="Eisen J.A."/>
            <person name="Garrity G."/>
            <person name="Hugenholtz P."/>
            <person name="Kyrpides N.C."/>
        </authorList>
    </citation>
    <scope>NUCLEOTIDE SEQUENCE [LARGE SCALE GENOMIC DNA]</scope>
    <source>
        <strain evidence="2 3">VKM Ac-2541</strain>
    </source>
</reference>
<feature type="compositionally biased region" description="Acidic residues" evidence="1">
    <location>
        <begin position="65"/>
        <end position="75"/>
    </location>
</feature>
<comment type="caution">
    <text evidence="2">The sequence shown here is derived from an EMBL/GenBank/DDBJ whole genome shotgun (WGS) entry which is preliminary data.</text>
</comment>
<dbReference type="RefSeq" id="WP_132155095.1">
    <property type="nucleotide sequence ID" value="NZ_SLWR01000012.1"/>
</dbReference>
<feature type="compositionally biased region" description="Pro residues" evidence="1">
    <location>
        <begin position="38"/>
        <end position="53"/>
    </location>
</feature>
<evidence type="ECO:0000313" key="2">
    <source>
        <dbReference type="EMBL" id="TCO43695.1"/>
    </source>
</evidence>
<organism evidence="2 3">
    <name type="scientific">Kribbella antiqua</name>
    <dbReference type="NCBI Taxonomy" id="2512217"/>
    <lineage>
        <taxon>Bacteria</taxon>
        <taxon>Bacillati</taxon>
        <taxon>Actinomycetota</taxon>
        <taxon>Actinomycetes</taxon>
        <taxon>Propionibacteriales</taxon>
        <taxon>Kribbellaceae</taxon>
        <taxon>Kribbella</taxon>
    </lineage>
</organism>
<evidence type="ECO:0000313" key="3">
    <source>
        <dbReference type="Proteomes" id="UP000295573"/>
    </source>
</evidence>
<proteinExistence type="predicted"/>
<dbReference type="Proteomes" id="UP000295573">
    <property type="component" value="Unassembled WGS sequence"/>
</dbReference>
<feature type="region of interest" description="Disordered" evidence="1">
    <location>
        <begin position="1"/>
        <end position="100"/>
    </location>
</feature>
<gene>
    <name evidence="2" type="ORF">EV646_112273</name>
</gene>
<dbReference type="EMBL" id="SLWR01000012">
    <property type="protein sequence ID" value="TCO43695.1"/>
    <property type="molecule type" value="Genomic_DNA"/>
</dbReference>
<accession>A0A4R2ILY7</accession>
<protein>
    <submittedName>
        <fullName evidence="2">Uncharacterized protein</fullName>
    </submittedName>
</protein>
<evidence type="ECO:0000256" key="1">
    <source>
        <dbReference type="SAM" id="MobiDB-lite"/>
    </source>
</evidence>
<name>A0A4R2ILY7_9ACTN</name>